<keyword evidence="1" id="KW-0812">Transmembrane</keyword>
<evidence type="ECO:0000313" key="3">
    <source>
        <dbReference type="EMBL" id="AFZ11100.1"/>
    </source>
</evidence>
<dbReference type="InterPro" id="IPR005135">
    <property type="entry name" value="Endo/exonuclease/phosphatase"/>
</dbReference>
<dbReference type="Gene3D" id="3.60.10.10">
    <property type="entry name" value="Endonuclease/exonuclease/phosphatase"/>
    <property type="match status" value="1"/>
</dbReference>
<keyword evidence="4" id="KW-1185">Reference proteome</keyword>
<dbReference type="SUPFAM" id="SSF56219">
    <property type="entry name" value="DNase I-like"/>
    <property type="match status" value="1"/>
</dbReference>
<keyword evidence="1" id="KW-0472">Membrane</keyword>
<keyword evidence="3" id="KW-0255">Endonuclease</keyword>
<feature type="transmembrane region" description="Helical" evidence="1">
    <location>
        <begin position="71"/>
        <end position="92"/>
    </location>
</feature>
<dbReference type="GO" id="GO:0004519">
    <property type="term" value="F:endonuclease activity"/>
    <property type="evidence" value="ECO:0007669"/>
    <property type="project" value="UniProtKB-KW"/>
</dbReference>
<feature type="transmembrane region" description="Helical" evidence="1">
    <location>
        <begin position="12"/>
        <end position="33"/>
    </location>
</feature>
<organism evidence="3 4">
    <name type="scientific">Crinalium epipsammum PCC 9333</name>
    <dbReference type="NCBI Taxonomy" id="1173022"/>
    <lineage>
        <taxon>Bacteria</taxon>
        <taxon>Bacillati</taxon>
        <taxon>Cyanobacteriota</taxon>
        <taxon>Cyanophyceae</taxon>
        <taxon>Gomontiellales</taxon>
        <taxon>Gomontiellaceae</taxon>
        <taxon>Crinalium</taxon>
    </lineage>
</organism>
<keyword evidence="3" id="KW-0540">Nuclease</keyword>
<gene>
    <name evidence="3" type="ORF">Cri9333_0100</name>
</gene>
<keyword evidence="1" id="KW-1133">Transmembrane helix</keyword>
<feature type="domain" description="Endonuclease/exonuclease/phosphatase" evidence="2">
    <location>
        <begin position="111"/>
        <end position="322"/>
    </location>
</feature>
<dbReference type="GO" id="GO:0004527">
    <property type="term" value="F:exonuclease activity"/>
    <property type="evidence" value="ECO:0007669"/>
    <property type="project" value="UniProtKB-KW"/>
</dbReference>
<feature type="transmembrane region" description="Helical" evidence="1">
    <location>
        <begin position="45"/>
        <end position="64"/>
    </location>
</feature>
<dbReference type="AlphaFoldDB" id="K9VVB7"/>
<accession>K9VVB7</accession>
<name>K9VVB7_9CYAN</name>
<keyword evidence="3" id="KW-0269">Exonuclease</keyword>
<evidence type="ECO:0000313" key="4">
    <source>
        <dbReference type="Proteomes" id="UP000010472"/>
    </source>
</evidence>
<dbReference type="HOGENOM" id="CLU_052333_0_2_3"/>
<sequence length="333" mass="37465">MRLLPKQRNKNFLSNFIAILLLLGIISITLLSIGSSLVWNFYLELASHFKVQYLITTIILAFLLSINRKRAFVIIALFWILLNAGEVIHWYIPQSTVGHQSPNKIRVLLVNINTKNNNYEQVISLVRKEKPDVAVFLELDEFWANQLQSINDILPYAVGRANPDNMGIAVYSKRPLEKPNIKFLGSSNNASVVGDLLINKQAISLVATHPMPPIKPELLLSTKQQLNAISGYVKQLKQPILIIGDLNTTMWSPSYKNFINKTGLRNARQGFGILPTWPTEAKFSPIKPPLSWLLLIPIDHFLISPEIKVLNVRTGTNVGSDHLPLIADLVLDK</sequence>
<protein>
    <submittedName>
        <fullName evidence="3">Endonuclease/exonuclease/phosphatase</fullName>
    </submittedName>
</protein>
<keyword evidence="3" id="KW-0378">Hydrolase</keyword>
<dbReference type="eggNOG" id="COG3021">
    <property type="taxonomic scope" value="Bacteria"/>
</dbReference>
<proteinExistence type="predicted"/>
<dbReference type="InterPro" id="IPR036691">
    <property type="entry name" value="Endo/exonu/phosph_ase_sf"/>
</dbReference>
<dbReference type="Proteomes" id="UP000010472">
    <property type="component" value="Chromosome"/>
</dbReference>
<dbReference type="EMBL" id="CP003620">
    <property type="protein sequence ID" value="AFZ11100.1"/>
    <property type="molecule type" value="Genomic_DNA"/>
</dbReference>
<dbReference type="Pfam" id="PF03372">
    <property type="entry name" value="Exo_endo_phos"/>
    <property type="match status" value="1"/>
</dbReference>
<dbReference type="OrthoDB" id="9796594at2"/>
<reference evidence="3 4" key="1">
    <citation type="submission" date="2012-06" db="EMBL/GenBank/DDBJ databases">
        <title>Finished chromosome of genome of Crinalium epipsammum PCC 9333.</title>
        <authorList>
            <consortium name="US DOE Joint Genome Institute"/>
            <person name="Gugger M."/>
            <person name="Coursin T."/>
            <person name="Rippka R."/>
            <person name="Tandeau De Marsac N."/>
            <person name="Huntemann M."/>
            <person name="Wei C.-L."/>
            <person name="Han J."/>
            <person name="Detter J.C."/>
            <person name="Han C."/>
            <person name="Tapia R."/>
            <person name="Davenport K."/>
            <person name="Daligault H."/>
            <person name="Erkkila T."/>
            <person name="Gu W."/>
            <person name="Munk A.C.C."/>
            <person name="Teshima H."/>
            <person name="Xu Y."/>
            <person name="Chain P."/>
            <person name="Chen A."/>
            <person name="Krypides N."/>
            <person name="Mavromatis K."/>
            <person name="Markowitz V."/>
            <person name="Szeto E."/>
            <person name="Ivanova N."/>
            <person name="Mikhailova N."/>
            <person name="Ovchinnikova G."/>
            <person name="Pagani I."/>
            <person name="Pati A."/>
            <person name="Goodwin L."/>
            <person name="Peters L."/>
            <person name="Pitluck S."/>
            <person name="Woyke T."/>
            <person name="Kerfeld C."/>
        </authorList>
    </citation>
    <scope>NUCLEOTIDE SEQUENCE [LARGE SCALE GENOMIC DNA]</scope>
    <source>
        <strain evidence="3 4">PCC 9333</strain>
    </source>
</reference>
<evidence type="ECO:0000259" key="2">
    <source>
        <dbReference type="Pfam" id="PF03372"/>
    </source>
</evidence>
<dbReference type="RefSeq" id="WP_015201244.1">
    <property type="nucleotide sequence ID" value="NC_019753.1"/>
</dbReference>
<evidence type="ECO:0000256" key="1">
    <source>
        <dbReference type="SAM" id="Phobius"/>
    </source>
</evidence>
<dbReference type="KEGG" id="cep:Cri9333_0100"/>